<comment type="caution">
    <text evidence="1">The sequence shown here is derived from an EMBL/GenBank/DDBJ whole genome shotgun (WGS) entry which is preliminary data.</text>
</comment>
<dbReference type="Proteomes" id="UP000814033">
    <property type="component" value="Unassembled WGS sequence"/>
</dbReference>
<dbReference type="EMBL" id="MU276090">
    <property type="protein sequence ID" value="KAI0041986.1"/>
    <property type="molecule type" value="Genomic_DNA"/>
</dbReference>
<accession>A0ACB8REB7</accession>
<reference evidence="1" key="2">
    <citation type="journal article" date="2022" name="New Phytol.">
        <title>Evolutionary transition to the ectomycorrhizal habit in the genomes of a hyperdiverse lineage of mushroom-forming fungi.</title>
        <authorList>
            <person name="Looney B."/>
            <person name="Miyauchi S."/>
            <person name="Morin E."/>
            <person name="Drula E."/>
            <person name="Courty P.E."/>
            <person name="Kohler A."/>
            <person name="Kuo A."/>
            <person name="LaButti K."/>
            <person name="Pangilinan J."/>
            <person name="Lipzen A."/>
            <person name="Riley R."/>
            <person name="Andreopoulos W."/>
            <person name="He G."/>
            <person name="Johnson J."/>
            <person name="Nolan M."/>
            <person name="Tritt A."/>
            <person name="Barry K.W."/>
            <person name="Grigoriev I.V."/>
            <person name="Nagy L.G."/>
            <person name="Hibbett D."/>
            <person name="Henrissat B."/>
            <person name="Matheny P.B."/>
            <person name="Labbe J."/>
            <person name="Martin F.M."/>
        </authorList>
    </citation>
    <scope>NUCLEOTIDE SEQUENCE</scope>
    <source>
        <strain evidence="1">FP105234-sp</strain>
    </source>
</reference>
<organism evidence="1 2">
    <name type="scientific">Auriscalpium vulgare</name>
    <dbReference type="NCBI Taxonomy" id="40419"/>
    <lineage>
        <taxon>Eukaryota</taxon>
        <taxon>Fungi</taxon>
        <taxon>Dikarya</taxon>
        <taxon>Basidiomycota</taxon>
        <taxon>Agaricomycotina</taxon>
        <taxon>Agaricomycetes</taxon>
        <taxon>Russulales</taxon>
        <taxon>Auriscalpiaceae</taxon>
        <taxon>Auriscalpium</taxon>
    </lineage>
</organism>
<proteinExistence type="predicted"/>
<keyword evidence="2" id="KW-1185">Reference proteome</keyword>
<gene>
    <name evidence="1" type="ORF">FA95DRAFT_1610565</name>
</gene>
<protein>
    <submittedName>
        <fullName evidence="1">Alpha/beta-hydrolase</fullName>
    </submittedName>
</protein>
<evidence type="ECO:0000313" key="2">
    <source>
        <dbReference type="Proteomes" id="UP000814033"/>
    </source>
</evidence>
<sequence>MPSLGTPLASGLGDCCVRTVHHTGDAIGAEDELAGIQTYVSYPPSGKQGRYERIILFYPDVFGPFYNNNKLIADFFASNGYFVVAPDFTEGDPVFLNRGKPGFNLLEWGMQKRKRADQLIGPWNDAVKARFGTPTTKYAAVGHCFGGYDALDSASMDWITAAAFAHPAYITEEQFLAVKKPLLLSCAESDFTFDRTARHRAEELLVQVQAQYHIQVFSGVAHGFAIRGNPDVPHERWAKEVCASTVIAWFDRFCK</sequence>
<reference evidence="1" key="1">
    <citation type="submission" date="2021-02" db="EMBL/GenBank/DDBJ databases">
        <authorList>
            <consortium name="DOE Joint Genome Institute"/>
            <person name="Ahrendt S."/>
            <person name="Looney B.P."/>
            <person name="Miyauchi S."/>
            <person name="Morin E."/>
            <person name="Drula E."/>
            <person name="Courty P.E."/>
            <person name="Chicoki N."/>
            <person name="Fauchery L."/>
            <person name="Kohler A."/>
            <person name="Kuo A."/>
            <person name="Labutti K."/>
            <person name="Pangilinan J."/>
            <person name="Lipzen A."/>
            <person name="Riley R."/>
            <person name="Andreopoulos W."/>
            <person name="He G."/>
            <person name="Johnson J."/>
            <person name="Barry K.W."/>
            <person name="Grigoriev I.V."/>
            <person name="Nagy L."/>
            <person name="Hibbett D."/>
            <person name="Henrissat B."/>
            <person name="Matheny P.B."/>
            <person name="Labbe J."/>
            <person name="Martin F."/>
        </authorList>
    </citation>
    <scope>NUCLEOTIDE SEQUENCE</scope>
    <source>
        <strain evidence="1">FP105234-sp</strain>
    </source>
</reference>
<evidence type="ECO:0000313" key="1">
    <source>
        <dbReference type="EMBL" id="KAI0041986.1"/>
    </source>
</evidence>
<name>A0ACB8REB7_9AGAM</name>